<comment type="caution">
    <text evidence="2">The sequence shown here is derived from an EMBL/GenBank/DDBJ whole genome shotgun (WGS) entry which is preliminary data.</text>
</comment>
<keyword evidence="2" id="KW-0418">Kinase</keyword>
<dbReference type="EMBL" id="PGGS01000398">
    <property type="protein sequence ID" value="PNH04341.1"/>
    <property type="molecule type" value="Genomic_DNA"/>
</dbReference>
<feature type="non-terminal residue" evidence="2">
    <location>
        <position position="1"/>
    </location>
</feature>
<reference evidence="2 3" key="1">
    <citation type="journal article" date="2017" name="Mol. Biol. Evol.">
        <title>The 4-celled Tetrabaena socialis nuclear genome reveals the essential components for genetic control of cell number at the origin of multicellularity in the volvocine lineage.</title>
        <authorList>
            <person name="Featherston J."/>
            <person name="Arakaki Y."/>
            <person name="Hanschen E.R."/>
            <person name="Ferris P.J."/>
            <person name="Michod R.E."/>
            <person name="Olson B.J.S.C."/>
            <person name="Nozaki H."/>
            <person name="Durand P.M."/>
        </authorList>
    </citation>
    <scope>NUCLEOTIDE SEQUENCE [LARGE SCALE GENOMIC DNA]</scope>
    <source>
        <strain evidence="2 3">NIES-571</strain>
    </source>
</reference>
<keyword evidence="3" id="KW-1185">Reference proteome</keyword>
<dbReference type="Pfam" id="PF07714">
    <property type="entry name" value="PK_Tyr_Ser-Thr"/>
    <property type="match status" value="1"/>
</dbReference>
<keyword evidence="2" id="KW-0808">Transferase</keyword>
<dbReference type="InterPro" id="IPR001245">
    <property type="entry name" value="Ser-Thr/Tyr_kinase_cat_dom"/>
</dbReference>
<feature type="domain" description="Protein kinase" evidence="1">
    <location>
        <begin position="1"/>
        <end position="119"/>
    </location>
</feature>
<accession>A0A2J7ZVP2</accession>
<sequence length="147" mass="16030">VRLMDETGADGQLGFTATVLHGTVPYMSPELFEQGRVQGPALDVYAVGITMWELMHGRSAFGGVNKKELPLLVVRQRLRPVFHPLAPPDYSALACRCWSAEPEHRPTASELVSKLQQLLSVAKAAATAQRQQRKLLASGPVQGTRAQ</sequence>
<dbReference type="SUPFAM" id="SSF56112">
    <property type="entry name" value="Protein kinase-like (PK-like)"/>
    <property type="match status" value="1"/>
</dbReference>
<gene>
    <name evidence="2" type="ORF">TSOC_009535</name>
</gene>
<name>A0A2J7ZVP2_9CHLO</name>
<proteinExistence type="predicted"/>
<evidence type="ECO:0000259" key="1">
    <source>
        <dbReference type="PROSITE" id="PS50011"/>
    </source>
</evidence>
<protein>
    <submittedName>
        <fullName evidence="2">Putative LIM domain-containing serine/threonine-protein kinase</fullName>
    </submittedName>
</protein>
<dbReference type="PROSITE" id="PS50011">
    <property type="entry name" value="PROTEIN_KINASE_DOM"/>
    <property type="match status" value="1"/>
</dbReference>
<dbReference type="PANTHER" id="PTHR44329">
    <property type="entry name" value="SERINE/THREONINE-PROTEIN KINASE TNNI3K-RELATED"/>
    <property type="match status" value="1"/>
</dbReference>
<dbReference type="Proteomes" id="UP000236333">
    <property type="component" value="Unassembled WGS sequence"/>
</dbReference>
<dbReference type="AlphaFoldDB" id="A0A2J7ZVP2"/>
<evidence type="ECO:0000313" key="2">
    <source>
        <dbReference type="EMBL" id="PNH04341.1"/>
    </source>
</evidence>
<dbReference type="Gene3D" id="1.10.510.10">
    <property type="entry name" value="Transferase(Phosphotransferase) domain 1"/>
    <property type="match status" value="1"/>
</dbReference>
<dbReference type="GO" id="GO:0005524">
    <property type="term" value="F:ATP binding"/>
    <property type="evidence" value="ECO:0007669"/>
    <property type="project" value="InterPro"/>
</dbReference>
<dbReference type="InterPro" id="IPR011009">
    <property type="entry name" value="Kinase-like_dom_sf"/>
</dbReference>
<dbReference type="InterPro" id="IPR051681">
    <property type="entry name" value="Ser/Thr_Kinases-Pseudokinases"/>
</dbReference>
<dbReference type="InterPro" id="IPR000719">
    <property type="entry name" value="Prot_kinase_dom"/>
</dbReference>
<organism evidence="2 3">
    <name type="scientific">Tetrabaena socialis</name>
    <dbReference type="NCBI Taxonomy" id="47790"/>
    <lineage>
        <taxon>Eukaryota</taxon>
        <taxon>Viridiplantae</taxon>
        <taxon>Chlorophyta</taxon>
        <taxon>core chlorophytes</taxon>
        <taxon>Chlorophyceae</taxon>
        <taxon>CS clade</taxon>
        <taxon>Chlamydomonadales</taxon>
        <taxon>Tetrabaenaceae</taxon>
        <taxon>Tetrabaena</taxon>
    </lineage>
</organism>
<dbReference type="PANTHER" id="PTHR44329:SF214">
    <property type="entry name" value="PROTEIN KINASE DOMAIN-CONTAINING PROTEIN"/>
    <property type="match status" value="1"/>
</dbReference>
<dbReference type="GO" id="GO:0004674">
    <property type="term" value="F:protein serine/threonine kinase activity"/>
    <property type="evidence" value="ECO:0007669"/>
    <property type="project" value="TreeGrafter"/>
</dbReference>
<evidence type="ECO:0000313" key="3">
    <source>
        <dbReference type="Proteomes" id="UP000236333"/>
    </source>
</evidence>
<dbReference type="OrthoDB" id="4062651at2759"/>